<organism evidence="2 3">
    <name type="scientific">Peltaster fructicola</name>
    <dbReference type="NCBI Taxonomy" id="286661"/>
    <lineage>
        <taxon>Eukaryota</taxon>
        <taxon>Fungi</taxon>
        <taxon>Dikarya</taxon>
        <taxon>Ascomycota</taxon>
        <taxon>Pezizomycotina</taxon>
        <taxon>Dothideomycetes</taxon>
        <taxon>Dothideomycetes incertae sedis</taxon>
        <taxon>Peltaster</taxon>
    </lineage>
</organism>
<reference evidence="2 3" key="1">
    <citation type="journal article" date="2016" name="Sci. Rep.">
        <title>Peltaster fructicola genome reveals evolution from an invasive phytopathogen to an ectophytic parasite.</title>
        <authorList>
            <person name="Xu C."/>
            <person name="Chen H."/>
            <person name="Gleason M.L."/>
            <person name="Xu J.R."/>
            <person name="Liu H."/>
            <person name="Zhang R."/>
            <person name="Sun G."/>
        </authorList>
    </citation>
    <scope>NUCLEOTIDE SEQUENCE [LARGE SCALE GENOMIC DNA]</scope>
    <source>
        <strain evidence="2 3">LNHT1506</strain>
    </source>
</reference>
<evidence type="ECO:0000256" key="1">
    <source>
        <dbReference type="SAM" id="MobiDB-lite"/>
    </source>
</evidence>
<dbReference type="PANTHER" id="PTHR37540">
    <property type="entry name" value="TRANSCRIPTION FACTOR (ACR-2), PUTATIVE-RELATED-RELATED"/>
    <property type="match status" value="1"/>
</dbReference>
<feature type="compositionally biased region" description="Basic and acidic residues" evidence="1">
    <location>
        <begin position="49"/>
        <end position="58"/>
    </location>
</feature>
<keyword evidence="3" id="KW-1185">Reference proteome</keyword>
<protein>
    <recommendedName>
        <fullName evidence="4">Transcription factor domain-containing protein</fullName>
    </recommendedName>
</protein>
<name>A0A6H0XK28_9PEZI</name>
<dbReference type="Pfam" id="PF11951">
    <property type="entry name" value="Fungal_trans_2"/>
    <property type="match status" value="1"/>
</dbReference>
<evidence type="ECO:0000313" key="3">
    <source>
        <dbReference type="Proteomes" id="UP000503462"/>
    </source>
</evidence>
<dbReference type="OrthoDB" id="4158087at2759"/>
<dbReference type="AlphaFoldDB" id="A0A6H0XK28"/>
<gene>
    <name evidence="2" type="ORF">AMS68_000583</name>
</gene>
<dbReference type="PANTHER" id="PTHR37540:SF5">
    <property type="entry name" value="TRANSCRIPTION FACTOR DOMAIN-CONTAINING PROTEIN"/>
    <property type="match status" value="1"/>
</dbReference>
<dbReference type="EMBL" id="CP051139">
    <property type="protein sequence ID" value="QIW95065.1"/>
    <property type="molecule type" value="Genomic_DNA"/>
</dbReference>
<dbReference type="InterPro" id="IPR021858">
    <property type="entry name" value="Fun_TF"/>
</dbReference>
<dbReference type="Proteomes" id="UP000503462">
    <property type="component" value="Chromosome 1"/>
</dbReference>
<feature type="region of interest" description="Disordered" evidence="1">
    <location>
        <begin position="1"/>
        <end position="145"/>
    </location>
</feature>
<accession>A0A6H0XK28</accession>
<evidence type="ECO:0008006" key="4">
    <source>
        <dbReference type="Google" id="ProtNLM"/>
    </source>
</evidence>
<feature type="compositionally biased region" description="Polar residues" evidence="1">
    <location>
        <begin position="86"/>
        <end position="95"/>
    </location>
</feature>
<evidence type="ECO:0000313" key="2">
    <source>
        <dbReference type="EMBL" id="QIW95065.1"/>
    </source>
</evidence>
<proteinExistence type="predicted"/>
<feature type="compositionally biased region" description="Polar residues" evidence="1">
    <location>
        <begin position="108"/>
        <end position="129"/>
    </location>
</feature>
<sequence>MLQFVHLTGPDAGKDQTTRRKVRSQAMRDFRRRQRAENERKRVASPQRNDGRAKERATSEVVLPDTTHDRLKPPQRTAHMRRSLSKKSPTPSGGAQLTFVDWQDDQRSAGTTPSLHTPETYFHNTSAQPSPVPSMSFPPTQDDSDERFESQAHIDQMFDYCKSYLDWLCPGINATLAAEVLSSRQDMETCPTVLAALCLASVGHLDAVRGSDTPLDYALYKARVFRNINERMKASSSAVSDETIGYLACLLSYEMSKGSRESILHLQGLQSIIRLKGGLSTFSKSLSMMLECLDLCHALMFDEKPILTTCDGLYHGEADVDQQFESCLAMFRLLRSETEDFNNNTADSNPYKQRLVHTSKLIQDVMDVIDFLGPIPDFWKTVDVPDEVAAPYQRRLEQARSMGLEPDPLAPDAHYLARIVYLRILLMYNLDVLRIHPDHPSNQATIDGLWDTARKISEAAWAPLPYLRLWILLAGATLAQAAVRKSFFKAHLVRCVFRMGVAEWHRARAFITRYIASKALYMTFCLRGAPLEISAPRYIRPVPMEQTMLCNAPRHSFDGHLSADLMMQPDFRAASVPVEQMLHPGNATPSMAAEISRQASPLMTSGADLNIEHLSVLSMEDMTLNMQDMYSIWPDNFSV</sequence>